<evidence type="ECO:0000313" key="16">
    <source>
        <dbReference type="Proteomes" id="UP000007266"/>
    </source>
</evidence>
<sequence>MSDVSLTTTSSSDDSSEDEVRMERIPRRYRGIRDRRNPYEIFDEEEFKMRFRFSKATILWLHELIGHDLEPTTRRRKSISAINKILITMRYLATGSFQQLVGDTVAVHKSTVCVVIKSVIQKIAQLKPQFIKMPNREELHNVQLKFYRKRRMPRVIGAIDCSHVRIESPGGPNAEIFRNRKGFFSINVQAVCDADLQIRNIVARWPGSVHDSTIFNDSSLCAHLERGEYENGFLLGDSGYACRPFLLTPVLNPRTAAEEAYNLSHRTTRNAIERCFGVLKRRFPCLSLGLRTKMNTTLATIVACAVLHNIAIFTNDNEPPRDPDVEVPQELEIEPVHRNNNINENTAARTALIRTHFH</sequence>
<keyword evidence="16" id="KW-1185">Reference proteome</keyword>
<dbReference type="Proteomes" id="UP000007266">
    <property type="component" value="Linkage group 8"/>
</dbReference>
<proteinExistence type="inferred from homology"/>
<comment type="similarity">
    <text evidence="4">Belongs to the HARBI1 family.</text>
</comment>
<evidence type="ECO:0000256" key="5">
    <source>
        <dbReference type="ARBA" id="ARBA00015519"/>
    </source>
</evidence>
<dbReference type="GO" id="GO:0005634">
    <property type="term" value="C:nucleus"/>
    <property type="evidence" value="ECO:0007669"/>
    <property type="project" value="UniProtKB-SubCell"/>
</dbReference>
<keyword evidence="9" id="KW-0378">Hydrolase</keyword>
<keyword evidence="10" id="KW-0539">Nucleus</keyword>
<dbReference type="GO" id="GO:0005737">
    <property type="term" value="C:cytoplasm"/>
    <property type="evidence" value="ECO:0007669"/>
    <property type="project" value="UniProtKB-SubCell"/>
</dbReference>
<dbReference type="PhylomeDB" id="D6WYB2"/>
<dbReference type="GO" id="GO:0004518">
    <property type="term" value="F:nuclease activity"/>
    <property type="evidence" value="ECO:0007669"/>
    <property type="project" value="UniProtKB-KW"/>
</dbReference>
<dbReference type="EMBL" id="KQ971356">
    <property type="protein sequence ID" value="EFA09128.1"/>
    <property type="molecule type" value="Genomic_DNA"/>
</dbReference>
<evidence type="ECO:0000256" key="11">
    <source>
        <dbReference type="ARBA" id="ARBA00030126"/>
    </source>
</evidence>
<dbReference type="InParanoid" id="D6WYB2"/>
<dbReference type="HOGENOM" id="CLU_018552_13_0_1"/>
<dbReference type="InterPro" id="IPR026103">
    <property type="entry name" value="HARBI1_animal"/>
</dbReference>
<evidence type="ECO:0000256" key="10">
    <source>
        <dbReference type="ARBA" id="ARBA00023242"/>
    </source>
</evidence>
<evidence type="ECO:0000256" key="9">
    <source>
        <dbReference type="ARBA" id="ARBA00022801"/>
    </source>
</evidence>
<evidence type="ECO:0000256" key="7">
    <source>
        <dbReference type="ARBA" id="ARBA00022722"/>
    </source>
</evidence>
<dbReference type="OMA" id="DNGYACH"/>
<dbReference type="eggNOG" id="KOG4585">
    <property type="taxonomic scope" value="Eukaryota"/>
</dbReference>
<evidence type="ECO:0000256" key="8">
    <source>
        <dbReference type="ARBA" id="ARBA00022723"/>
    </source>
</evidence>
<evidence type="ECO:0000256" key="12">
    <source>
        <dbReference type="ARBA" id="ARBA00045850"/>
    </source>
</evidence>
<reference evidence="15 16" key="1">
    <citation type="journal article" date="2008" name="Nature">
        <title>The genome of the model beetle and pest Tribolium castaneum.</title>
        <authorList>
            <consortium name="Tribolium Genome Sequencing Consortium"/>
            <person name="Richards S."/>
            <person name="Gibbs R.A."/>
            <person name="Weinstock G.M."/>
            <person name="Brown S.J."/>
            <person name="Denell R."/>
            <person name="Beeman R.W."/>
            <person name="Gibbs R."/>
            <person name="Beeman R.W."/>
            <person name="Brown S.J."/>
            <person name="Bucher G."/>
            <person name="Friedrich M."/>
            <person name="Grimmelikhuijzen C.J."/>
            <person name="Klingler M."/>
            <person name="Lorenzen M."/>
            <person name="Richards S."/>
            <person name="Roth S."/>
            <person name="Schroder R."/>
            <person name="Tautz D."/>
            <person name="Zdobnov E.M."/>
            <person name="Muzny D."/>
            <person name="Gibbs R.A."/>
            <person name="Weinstock G.M."/>
            <person name="Attaway T."/>
            <person name="Bell S."/>
            <person name="Buhay C.J."/>
            <person name="Chandrabose M.N."/>
            <person name="Chavez D."/>
            <person name="Clerk-Blankenburg K.P."/>
            <person name="Cree A."/>
            <person name="Dao M."/>
            <person name="Davis C."/>
            <person name="Chacko J."/>
            <person name="Dinh H."/>
            <person name="Dugan-Rocha S."/>
            <person name="Fowler G."/>
            <person name="Garner T.T."/>
            <person name="Garnes J."/>
            <person name="Gnirke A."/>
            <person name="Hawes A."/>
            <person name="Hernandez J."/>
            <person name="Hines S."/>
            <person name="Holder M."/>
            <person name="Hume J."/>
            <person name="Jhangiani S.N."/>
            <person name="Joshi V."/>
            <person name="Khan Z.M."/>
            <person name="Jackson L."/>
            <person name="Kovar C."/>
            <person name="Kowis A."/>
            <person name="Lee S."/>
            <person name="Lewis L.R."/>
            <person name="Margolis J."/>
            <person name="Morgan M."/>
            <person name="Nazareth L.V."/>
            <person name="Nguyen N."/>
            <person name="Okwuonu G."/>
            <person name="Parker D."/>
            <person name="Richards S."/>
            <person name="Ruiz S.J."/>
            <person name="Santibanez J."/>
            <person name="Savard J."/>
            <person name="Scherer S.E."/>
            <person name="Schneider B."/>
            <person name="Sodergren E."/>
            <person name="Tautz D."/>
            <person name="Vattahil S."/>
            <person name="Villasana D."/>
            <person name="White C.S."/>
            <person name="Wright R."/>
            <person name="Park Y."/>
            <person name="Beeman R.W."/>
            <person name="Lord J."/>
            <person name="Oppert B."/>
            <person name="Lorenzen M."/>
            <person name="Brown S."/>
            <person name="Wang L."/>
            <person name="Savard J."/>
            <person name="Tautz D."/>
            <person name="Richards S."/>
            <person name="Weinstock G."/>
            <person name="Gibbs R.A."/>
            <person name="Liu Y."/>
            <person name="Worley K."/>
            <person name="Weinstock G."/>
            <person name="Elsik C.G."/>
            <person name="Reese J.T."/>
            <person name="Elhaik E."/>
            <person name="Landan G."/>
            <person name="Graur D."/>
            <person name="Arensburger P."/>
            <person name="Atkinson P."/>
            <person name="Beeman R.W."/>
            <person name="Beidler J."/>
            <person name="Brown S.J."/>
            <person name="Demuth J.P."/>
            <person name="Drury D.W."/>
            <person name="Du Y.Z."/>
            <person name="Fujiwara H."/>
            <person name="Lorenzen M."/>
            <person name="Maselli V."/>
            <person name="Osanai M."/>
            <person name="Park Y."/>
            <person name="Robertson H.M."/>
            <person name="Tu Z."/>
            <person name="Wang J.J."/>
            <person name="Wang S."/>
            <person name="Richards S."/>
            <person name="Song H."/>
            <person name="Zhang L."/>
            <person name="Sodergren E."/>
            <person name="Werner D."/>
            <person name="Stanke M."/>
            <person name="Morgenstern B."/>
            <person name="Solovyev V."/>
            <person name="Kosarev P."/>
            <person name="Brown G."/>
            <person name="Chen H.C."/>
            <person name="Ermolaeva O."/>
            <person name="Hlavina W."/>
            <person name="Kapustin Y."/>
            <person name="Kiryutin B."/>
            <person name="Kitts P."/>
            <person name="Maglott D."/>
            <person name="Pruitt K."/>
            <person name="Sapojnikov V."/>
            <person name="Souvorov A."/>
            <person name="Mackey A.J."/>
            <person name="Waterhouse R.M."/>
            <person name="Wyder S."/>
            <person name="Zdobnov E.M."/>
            <person name="Zdobnov E.M."/>
            <person name="Wyder S."/>
            <person name="Kriventseva E.V."/>
            <person name="Kadowaki T."/>
            <person name="Bork P."/>
            <person name="Aranda M."/>
            <person name="Bao R."/>
            <person name="Beermann A."/>
            <person name="Berns N."/>
            <person name="Bolognesi R."/>
            <person name="Bonneton F."/>
            <person name="Bopp D."/>
            <person name="Brown S.J."/>
            <person name="Bucher G."/>
            <person name="Butts T."/>
            <person name="Chaumot A."/>
            <person name="Denell R.E."/>
            <person name="Ferrier D.E."/>
            <person name="Friedrich M."/>
            <person name="Gordon C.M."/>
            <person name="Jindra M."/>
            <person name="Klingler M."/>
            <person name="Lan Q."/>
            <person name="Lattorff H.M."/>
            <person name="Laudet V."/>
            <person name="von Levetsow C."/>
            <person name="Liu Z."/>
            <person name="Lutz R."/>
            <person name="Lynch J.A."/>
            <person name="da Fonseca R.N."/>
            <person name="Posnien N."/>
            <person name="Reuter R."/>
            <person name="Roth S."/>
            <person name="Savard J."/>
            <person name="Schinko J.B."/>
            <person name="Schmitt C."/>
            <person name="Schoppmeier M."/>
            <person name="Schroder R."/>
            <person name="Shippy T.D."/>
            <person name="Simonnet F."/>
            <person name="Marques-Souza H."/>
            <person name="Tautz D."/>
            <person name="Tomoyasu Y."/>
            <person name="Trauner J."/>
            <person name="Van der Zee M."/>
            <person name="Vervoort M."/>
            <person name="Wittkopp N."/>
            <person name="Wimmer E.A."/>
            <person name="Yang X."/>
            <person name="Jones A.K."/>
            <person name="Sattelle D.B."/>
            <person name="Ebert P.R."/>
            <person name="Nelson D."/>
            <person name="Scott J.G."/>
            <person name="Beeman R.W."/>
            <person name="Muthukrishnan S."/>
            <person name="Kramer K.J."/>
            <person name="Arakane Y."/>
            <person name="Beeman R.W."/>
            <person name="Zhu Q."/>
            <person name="Hogenkamp D."/>
            <person name="Dixit R."/>
            <person name="Oppert B."/>
            <person name="Jiang H."/>
            <person name="Zou Z."/>
            <person name="Marshall J."/>
            <person name="Elpidina E."/>
            <person name="Vinokurov K."/>
            <person name="Oppert C."/>
            <person name="Zou Z."/>
            <person name="Evans J."/>
            <person name="Lu Z."/>
            <person name="Zhao P."/>
            <person name="Sumathipala N."/>
            <person name="Altincicek B."/>
            <person name="Vilcinskas A."/>
            <person name="Williams M."/>
            <person name="Hultmark D."/>
            <person name="Hetru C."/>
            <person name="Jiang H."/>
            <person name="Grimmelikhuijzen C.J."/>
            <person name="Hauser F."/>
            <person name="Cazzamali G."/>
            <person name="Williamson M."/>
            <person name="Park Y."/>
            <person name="Li B."/>
            <person name="Tanaka Y."/>
            <person name="Predel R."/>
            <person name="Neupert S."/>
            <person name="Schachtner J."/>
            <person name="Verleyen P."/>
            <person name="Raible F."/>
            <person name="Bork P."/>
            <person name="Friedrich M."/>
            <person name="Walden K.K."/>
            <person name="Robertson H.M."/>
            <person name="Angeli S."/>
            <person name="Foret S."/>
            <person name="Bucher G."/>
            <person name="Schuetz S."/>
            <person name="Maleszka R."/>
            <person name="Wimmer E.A."/>
            <person name="Beeman R.W."/>
            <person name="Lorenzen M."/>
            <person name="Tomoyasu Y."/>
            <person name="Miller S.C."/>
            <person name="Grossmann D."/>
            <person name="Bucher G."/>
        </authorList>
    </citation>
    <scope>NUCLEOTIDE SEQUENCE [LARGE SCALE GENOMIC DNA]</scope>
    <source>
        <strain evidence="15 16">Georgia GA2</strain>
    </source>
</reference>
<keyword evidence="7" id="KW-0540">Nuclease</keyword>
<evidence type="ECO:0000256" key="3">
    <source>
        <dbReference type="ARBA" id="ARBA00004496"/>
    </source>
</evidence>
<dbReference type="PRINTS" id="PR02086">
    <property type="entry name" value="PUTNUCHARBI1"/>
</dbReference>
<evidence type="ECO:0000256" key="6">
    <source>
        <dbReference type="ARBA" id="ARBA00022490"/>
    </source>
</evidence>
<accession>D6WYB2</accession>
<keyword evidence="6" id="KW-0963">Cytoplasm</keyword>
<keyword evidence="8" id="KW-0479">Metal-binding</keyword>
<organism evidence="15 16">
    <name type="scientific">Tribolium castaneum</name>
    <name type="common">Red flour beetle</name>
    <dbReference type="NCBI Taxonomy" id="7070"/>
    <lineage>
        <taxon>Eukaryota</taxon>
        <taxon>Metazoa</taxon>
        <taxon>Ecdysozoa</taxon>
        <taxon>Arthropoda</taxon>
        <taxon>Hexapoda</taxon>
        <taxon>Insecta</taxon>
        <taxon>Pterygota</taxon>
        <taxon>Neoptera</taxon>
        <taxon>Endopterygota</taxon>
        <taxon>Coleoptera</taxon>
        <taxon>Polyphaga</taxon>
        <taxon>Cucujiformia</taxon>
        <taxon>Tenebrionidae</taxon>
        <taxon>Tenebrionidae incertae sedis</taxon>
        <taxon>Tribolium</taxon>
    </lineage>
</organism>
<evidence type="ECO:0000256" key="4">
    <source>
        <dbReference type="ARBA" id="ARBA00006958"/>
    </source>
</evidence>
<feature type="region of interest" description="Disordered" evidence="13">
    <location>
        <begin position="1"/>
        <end position="22"/>
    </location>
</feature>
<dbReference type="PANTHER" id="PTHR22930:SF289">
    <property type="entry name" value="DDE TNP4 DOMAIN-CONTAINING PROTEIN-RELATED"/>
    <property type="match status" value="1"/>
</dbReference>
<dbReference type="AlphaFoldDB" id="D6WYB2"/>
<evidence type="ECO:0000259" key="14">
    <source>
        <dbReference type="Pfam" id="PF13359"/>
    </source>
</evidence>
<evidence type="ECO:0000256" key="2">
    <source>
        <dbReference type="ARBA" id="ARBA00004123"/>
    </source>
</evidence>
<evidence type="ECO:0000313" key="15">
    <source>
        <dbReference type="EMBL" id="EFA09128.1"/>
    </source>
</evidence>
<name>D6WYB2_TRICA</name>
<feature type="compositionally biased region" description="Low complexity" evidence="13">
    <location>
        <begin position="1"/>
        <end position="13"/>
    </location>
</feature>
<reference evidence="15 16" key="2">
    <citation type="journal article" date="2010" name="Nucleic Acids Res.">
        <title>BeetleBase in 2010: revisions to provide comprehensive genomic information for Tribolium castaneum.</title>
        <authorList>
            <person name="Kim H.S."/>
            <person name="Murphy T."/>
            <person name="Xia J."/>
            <person name="Caragea D."/>
            <person name="Park Y."/>
            <person name="Beeman R.W."/>
            <person name="Lorenzen M.D."/>
            <person name="Butcher S."/>
            <person name="Manak J.R."/>
            <person name="Brown S.J."/>
        </authorList>
    </citation>
    <scope>GENOME REANNOTATION</scope>
    <source>
        <strain evidence="15 16">Georgia GA2</strain>
    </source>
</reference>
<protein>
    <recommendedName>
        <fullName evidence="5">Putative nuclease HARBI1</fullName>
    </recommendedName>
    <alternativeName>
        <fullName evidence="11">Harbinger transposase-derived nuclease</fullName>
    </alternativeName>
</protein>
<comment type="function">
    <text evidence="12">Transposase-derived protein that may have nuclease activity. Does not have transposase activity.</text>
</comment>
<evidence type="ECO:0000256" key="13">
    <source>
        <dbReference type="SAM" id="MobiDB-lite"/>
    </source>
</evidence>
<evidence type="ECO:0000256" key="1">
    <source>
        <dbReference type="ARBA" id="ARBA00001968"/>
    </source>
</evidence>
<feature type="domain" description="DDE Tnp4" evidence="14">
    <location>
        <begin position="159"/>
        <end position="309"/>
    </location>
</feature>
<dbReference type="Pfam" id="PF13359">
    <property type="entry name" value="DDE_Tnp_4"/>
    <property type="match status" value="1"/>
</dbReference>
<dbReference type="GO" id="GO:0016787">
    <property type="term" value="F:hydrolase activity"/>
    <property type="evidence" value="ECO:0007669"/>
    <property type="project" value="UniProtKB-KW"/>
</dbReference>
<dbReference type="InterPro" id="IPR027806">
    <property type="entry name" value="HARBI1_dom"/>
</dbReference>
<dbReference type="GO" id="GO:0046872">
    <property type="term" value="F:metal ion binding"/>
    <property type="evidence" value="ECO:0007669"/>
    <property type="project" value="UniProtKB-KW"/>
</dbReference>
<gene>
    <name evidence="15" type="primary">GLEAN_15989</name>
    <name evidence="15" type="ORF">TcasGA2_TC015989</name>
</gene>
<dbReference type="InterPro" id="IPR045249">
    <property type="entry name" value="HARBI1-like"/>
</dbReference>
<comment type="cofactor">
    <cofactor evidence="1">
        <name>a divalent metal cation</name>
        <dbReference type="ChEBI" id="CHEBI:60240"/>
    </cofactor>
</comment>
<dbReference type="PANTHER" id="PTHR22930">
    <property type="match status" value="1"/>
</dbReference>
<comment type="subcellular location">
    <subcellularLocation>
        <location evidence="3">Cytoplasm</location>
    </subcellularLocation>
    <subcellularLocation>
        <location evidence="2">Nucleus</location>
    </subcellularLocation>
</comment>